<evidence type="ECO:0000313" key="1">
    <source>
        <dbReference type="EMBL" id="AEH99712.1"/>
    </source>
</evidence>
<reference evidence="1" key="1">
    <citation type="journal article" date="2011" name="PLoS ONE">
        <title>The Mitochondrial Genomes of the Early Land Plants Treubia lacunosa and Anomodon rugelii: Dynamic and Conservative Evolution.</title>
        <authorList>
            <person name="Liu Y."/>
            <person name="Xue J.Y."/>
            <person name="Wang B."/>
            <person name="Li L."/>
            <person name="Qiu Y.L."/>
        </authorList>
    </citation>
    <scope>NUCLEOTIDE SEQUENCE</scope>
</reference>
<name>G4Y9R6_9MARC</name>
<gene>
    <name evidence="1" type="primary">ORF122_1</name>
    <name evidence="1" type="ORF">TrlaMp17</name>
</gene>
<protein>
    <submittedName>
        <fullName evidence="1">Uncharacterized protein</fullName>
    </submittedName>
</protein>
<dbReference type="GeneID" id="11271999"/>
<organism evidence="1">
    <name type="scientific">Treubia lacunosa</name>
    <dbReference type="NCBI Taxonomy" id="93845"/>
    <lineage>
        <taxon>Eukaryota</taxon>
        <taxon>Viridiplantae</taxon>
        <taxon>Streptophyta</taxon>
        <taxon>Embryophyta</taxon>
        <taxon>Marchantiophyta</taxon>
        <taxon>Haplomitriopsida</taxon>
        <taxon>Treubiidae</taxon>
        <taxon>Treubiales</taxon>
        <taxon>Treubiaceae</taxon>
        <taxon>Treubia</taxon>
    </lineage>
</organism>
<dbReference type="AlphaFoldDB" id="G4Y9R6"/>
<keyword evidence="1" id="KW-0496">Mitochondrion</keyword>
<accession>G4Y9R6</accession>
<geneLocation type="mitochondrion" evidence="1"/>
<dbReference type="EMBL" id="JF973315">
    <property type="protein sequence ID" value="AEH99712.1"/>
    <property type="molecule type" value="Genomic_DNA"/>
</dbReference>
<sequence>MASYTSNWLTQRSQFARLLNVPLIEVADQNNPALVEKILHHKSKYLIKNYTPVTLKEPQWNNLTFIDTSCTFTQYIRSTLQPIQITTRGAFGALAGLAINGGSYFPLKAAVAQSQAVAQYTA</sequence>
<dbReference type="RefSeq" id="YP_004927665.1">
    <property type="nucleotide sequence ID" value="NC_016122.1"/>
</dbReference>
<proteinExistence type="predicted"/>